<evidence type="ECO:0000256" key="2">
    <source>
        <dbReference type="ARBA" id="ARBA00023125"/>
    </source>
</evidence>
<dbReference type="STRING" id="121292.AU252_13470"/>
<dbReference type="InterPro" id="IPR004111">
    <property type="entry name" value="Repressor_TetR_C"/>
</dbReference>
<dbReference type="Proteomes" id="UP000065151">
    <property type="component" value="Chromosome"/>
</dbReference>
<keyword evidence="3" id="KW-0804">Transcription</keyword>
<reference evidence="6 7" key="1">
    <citation type="submission" date="2015-12" db="EMBL/GenBank/DDBJ databases">
        <authorList>
            <person name="Shamseldin A."/>
            <person name="Moawad H."/>
            <person name="Abd El-Rahim W.M."/>
            <person name="Sadowsky M.J."/>
        </authorList>
    </citation>
    <scope>NUCLEOTIDE SEQUENCE [LARGE SCALE GENOMIC DNA]</scope>
    <source>
        <strain evidence="6 7">Ar51</strain>
    </source>
</reference>
<dbReference type="EMBL" id="CP013747">
    <property type="protein sequence ID" value="ALV42042.1"/>
    <property type="molecule type" value="Genomic_DNA"/>
</dbReference>
<dbReference type="PANTHER" id="PTHR30055:SF151">
    <property type="entry name" value="TRANSCRIPTIONAL REGULATORY PROTEIN"/>
    <property type="match status" value="1"/>
</dbReference>
<keyword evidence="2 4" id="KW-0238">DNA-binding</keyword>
<evidence type="ECO:0000256" key="1">
    <source>
        <dbReference type="ARBA" id="ARBA00023015"/>
    </source>
</evidence>
<sequence length="243" mass="26821">MTQQIAAERRARLNRERVLLAAVALADEVGIGPLSMRRLAQELDVVPMALYKHVANKEELLDGMVDVVIGEIDPPVAGADWKSMVRLRVLSARRVLQRHRWARRVLETRTNPTPAVLGYMDSFIGMFFARGFSVDLTHHVMHAIGSRMWGFTQELFDATATSEGDAPAAVAPEVQAAMYQEMSANYPNVLQVATAASHDDGSVVGSGCDDQFEFEFALDLLLDGIERLHQRDCSSAAARLERG</sequence>
<dbReference type="PROSITE" id="PS50977">
    <property type="entry name" value="HTH_TETR_2"/>
    <property type="match status" value="1"/>
</dbReference>
<dbReference type="KEGG" id="psul:AU252_13470"/>
<dbReference type="InterPro" id="IPR050109">
    <property type="entry name" value="HTH-type_TetR-like_transc_reg"/>
</dbReference>
<dbReference type="InterPro" id="IPR009057">
    <property type="entry name" value="Homeodomain-like_sf"/>
</dbReference>
<feature type="DNA-binding region" description="H-T-H motif" evidence="4">
    <location>
        <begin position="35"/>
        <end position="54"/>
    </location>
</feature>
<dbReference type="Gene3D" id="1.10.10.60">
    <property type="entry name" value="Homeodomain-like"/>
    <property type="match status" value="1"/>
</dbReference>
<dbReference type="Gene3D" id="1.10.357.10">
    <property type="entry name" value="Tetracycline Repressor, domain 2"/>
    <property type="match status" value="1"/>
</dbReference>
<feature type="domain" description="HTH tetR-type" evidence="5">
    <location>
        <begin position="12"/>
        <end position="72"/>
    </location>
</feature>
<dbReference type="GO" id="GO:0003700">
    <property type="term" value="F:DNA-binding transcription factor activity"/>
    <property type="evidence" value="ECO:0007669"/>
    <property type="project" value="TreeGrafter"/>
</dbReference>
<evidence type="ECO:0000256" key="3">
    <source>
        <dbReference type="ARBA" id="ARBA00023163"/>
    </source>
</evidence>
<proteinExistence type="predicted"/>
<gene>
    <name evidence="6" type="ORF">AU252_13470</name>
</gene>
<keyword evidence="1" id="KW-0805">Transcription regulation</keyword>
<dbReference type="GO" id="GO:0045892">
    <property type="term" value="P:negative regulation of DNA-templated transcription"/>
    <property type="evidence" value="ECO:0007669"/>
    <property type="project" value="InterPro"/>
</dbReference>
<dbReference type="PANTHER" id="PTHR30055">
    <property type="entry name" value="HTH-TYPE TRANSCRIPTIONAL REGULATOR RUTR"/>
    <property type="match status" value="1"/>
</dbReference>
<organism evidence="6">
    <name type="scientific">Pseudarthrobacter sulfonivorans</name>
    <dbReference type="NCBI Taxonomy" id="121292"/>
    <lineage>
        <taxon>Bacteria</taxon>
        <taxon>Bacillati</taxon>
        <taxon>Actinomycetota</taxon>
        <taxon>Actinomycetes</taxon>
        <taxon>Micrococcales</taxon>
        <taxon>Micrococcaceae</taxon>
        <taxon>Pseudarthrobacter</taxon>
    </lineage>
</organism>
<evidence type="ECO:0000256" key="4">
    <source>
        <dbReference type="PROSITE-ProRule" id="PRU00335"/>
    </source>
</evidence>
<dbReference type="InterPro" id="IPR036271">
    <property type="entry name" value="Tet_transcr_reg_TetR-rel_C_sf"/>
</dbReference>
<accession>A0A0U3QA29</accession>
<dbReference type="RefSeq" id="WP_058931166.1">
    <property type="nucleotide sequence ID" value="NZ_CP013747.1"/>
</dbReference>
<evidence type="ECO:0000313" key="6">
    <source>
        <dbReference type="EMBL" id="ALV42042.1"/>
    </source>
</evidence>
<name>A0A0U3QA29_9MICC</name>
<dbReference type="Pfam" id="PF02909">
    <property type="entry name" value="TetR_C_1"/>
    <property type="match status" value="1"/>
</dbReference>
<dbReference type="AlphaFoldDB" id="A0A0U3QA29"/>
<dbReference type="SUPFAM" id="SSF48498">
    <property type="entry name" value="Tetracyclin repressor-like, C-terminal domain"/>
    <property type="match status" value="1"/>
</dbReference>
<evidence type="ECO:0000259" key="5">
    <source>
        <dbReference type="PROSITE" id="PS50977"/>
    </source>
</evidence>
<evidence type="ECO:0000313" key="7">
    <source>
        <dbReference type="Proteomes" id="UP000065151"/>
    </source>
</evidence>
<dbReference type="InterPro" id="IPR001647">
    <property type="entry name" value="HTH_TetR"/>
</dbReference>
<dbReference type="Pfam" id="PF00440">
    <property type="entry name" value="TetR_N"/>
    <property type="match status" value="1"/>
</dbReference>
<dbReference type="GO" id="GO:0000976">
    <property type="term" value="F:transcription cis-regulatory region binding"/>
    <property type="evidence" value="ECO:0007669"/>
    <property type="project" value="TreeGrafter"/>
</dbReference>
<protein>
    <submittedName>
        <fullName evidence="6">TetR family transcriptional regulator</fullName>
    </submittedName>
</protein>
<dbReference type="SUPFAM" id="SSF46689">
    <property type="entry name" value="Homeodomain-like"/>
    <property type="match status" value="1"/>
</dbReference>